<dbReference type="Proteomes" id="UP000807115">
    <property type="component" value="Chromosome 2"/>
</dbReference>
<dbReference type="PANTHER" id="PTHR33377:SF99">
    <property type="entry name" value="OSJNBB0004G23.8-LIKE PROTEIN"/>
    <property type="match status" value="1"/>
</dbReference>
<sequence>MSEKRKRWKKGSGSRELSISNVRRFEWFAEGASEFLRFVELGGGTPRQLMFFAPLVTHLFAGKMIRYKLMLGSQCHLAILQPIITPHGMEGRLLYVVIDGDAPENSFFFTIFLRISESTDIVGVAVRCLQLFAPHFKTTTEAVKTKLTQLPMQDLCWFPYVESSQKQRHWEKFYTIFSQWFRPNPHCCRAGCSRRQLLDDEHRQCMNPSAGTGGVGGSHTSSSSSLPMTGGDHMYLEPVVQVCLQSHVPLSAAGGYNRNRSLFPYVKLRLLFSPHSSSEGVLLPSSVGGSATDTLVQGRQESSDGGGGLYANISFEELDEILLPKAIQCLRQGQNGVYQMVWRSAHGGAYIQAEKYTPRRSSRKGSRRGGHRRRPQRQDDKVETWSHVVTDFLGRWAAHAPPRLQPSISDWTREEKEMQLAATRVV</sequence>
<dbReference type="EMBL" id="CM027681">
    <property type="protein sequence ID" value="KAG0541477.1"/>
    <property type="molecule type" value="Genomic_DNA"/>
</dbReference>
<evidence type="ECO:0000313" key="3">
    <source>
        <dbReference type="Proteomes" id="UP000807115"/>
    </source>
</evidence>
<evidence type="ECO:0000256" key="1">
    <source>
        <dbReference type="SAM" id="MobiDB-lite"/>
    </source>
</evidence>
<accession>A0A921RL80</accession>
<feature type="region of interest" description="Disordered" evidence="1">
    <location>
        <begin position="353"/>
        <end position="383"/>
    </location>
</feature>
<feature type="region of interest" description="Disordered" evidence="1">
    <location>
        <begin position="209"/>
        <end position="228"/>
    </location>
</feature>
<dbReference type="Pfam" id="PF08224">
    <property type="entry name" value="DUF1719"/>
    <property type="match status" value="1"/>
</dbReference>
<dbReference type="EMBL" id="CM027681">
    <property type="protein sequence ID" value="KAG0541476.1"/>
    <property type="molecule type" value="Genomic_DNA"/>
</dbReference>
<protein>
    <submittedName>
        <fullName evidence="2">Uncharacterized protein</fullName>
    </submittedName>
</protein>
<evidence type="ECO:0000313" key="2">
    <source>
        <dbReference type="EMBL" id="KAG0541476.1"/>
    </source>
</evidence>
<dbReference type="PANTHER" id="PTHR33377">
    <property type="entry name" value="OS10G0134700 PROTEIN-RELATED"/>
    <property type="match status" value="1"/>
</dbReference>
<feature type="compositionally biased region" description="Low complexity" evidence="1">
    <location>
        <begin position="218"/>
        <end position="228"/>
    </location>
</feature>
<dbReference type="SMART" id="SM01157">
    <property type="entry name" value="DUF1719"/>
    <property type="match status" value="1"/>
</dbReference>
<reference evidence="2" key="1">
    <citation type="journal article" date="2019" name="BMC Genomics">
        <title>A new reference genome for Sorghum bicolor reveals high levels of sequence similarity between sweet and grain genotypes: implications for the genetics of sugar metabolism.</title>
        <authorList>
            <person name="Cooper E.A."/>
            <person name="Brenton Z.W."/>
            <person name="Flinn B.S."/>
            <person name="Jenkins J."/>
            <person name="Shu S."/>
            <person name="Flowers D."/>
            <person name="Luo F."/>
            <person name="Wang Y."/>
            <person name="Xia P."/>
            <person name="Barry K."/>
            <person name="Daum C."/>
            <person name="Lipzen A."/>
            <person name="Yoshinaga Y."/>
            <person name="Schmutz J."/>
            <person name="Saski C."/>
            <person name="Vermerris W."/>
            <person name="Kresovich S."/>
        </authorList>
    </citation>
    <scope>NUCLEOTIDE SEQUENCE</scope>
</reference>
<gene>
    <name evidence="2" type="ORF">BDA96_02G019800</name>
</gene>
<reference evidence="2" key="2">
    <citation type="submission" date="2020-10" db="EMBL/GenBank/DDBJ databases">
        <authorList>
            <person name="Cooper E.A."/>
            <person name="Brenton Z.W."/>
            <person name="Flinn B.S."/>
            <person name="Jenkins J."/>
            <person name="Shu S."/>
            <person name="Flowers D."/>
            <person name="Luo F."/>
            <person name="Wang Y."/>
            <person name="Xia P."/>
            <person name="Barry K."/>
            <person name="Daum C."/>
            <person name="Lipzen A."/>
            <person name="Yoshinaga Y."/>
            <person name="Schmutz J."/>
            <person name="Saski C."/>
            <person name="Vermerris W."/>
            <person name="Kresovich S."/>
        </authorList>
    </citation>
    <scope>NUCLEOTIDE SEQUENCE</scope>
</reference>
<proteinExistence type="predicted"/>
<comment type="caution">
    <text evidence="2">The sequence shown here is derived from an EMBL/GenBank/DDBJ whole genome shotgun (WGS) entry which is preliminary data.</text>
</comment>
<feature type="compositionally biased region" description="Basic residues" evidence="1">
    <location>
        <begin position="358"/>
        <end position="375"/>
    </location>
</feature>
<name>A0A921RL80_SORBI</name>
<dbReference type="AlphaFoldDB" id="A0A921RL80"/>
<organism evidence="2 3">
    <name type="scientific">Sorghum bicolor</name>
    <name type="common">Sorghum</name>
    <name type="synonym">Sorghum vulgare</name>
    <dbReference type="NCBI Taxonomy" id="4558"/>
    <lineage>
        <taxon>Eukaryota</taxon>
        <taxon>Viridiplantae</taxon>
        <taxon>Streptophyta</taxon>
        <taxon>Embryophyta</taxon>
        <taxon>Tracheophyta</taxon>
        <taxon>Spermatophyta</taxon>
        <taxon>Magnoliopsida</taxon>
        <taxon>Liliopsida</taxon>
        <taxon>Poales</taxon>
        <taxon>Poaceae</taxon>
        <taxon>PACMAD clade</taxon>
        <taxon>Panicoideae</taxon>
        <taxon>Andropogonodae</taxon>
        <taxon>Andropogoneae</taxon>
        <taxon>Sorghinae</taxon>
        <taxon>Sorghum</taxon>
    </lineage>
</organism>
<dbReference type="InterPro" id="IPR013181">
    <property type="entry name" value="DUF1719"/>
</dbReference>